<evidence type="ECO:0000256" key="1">
    <source>
        <dbReference type="ARBA" id="ARBA00023015"/>
    </source>
</evidence>
<accession>A0A226BYA3</accession>
<sequence length="104" mass="12078">MLNKLKILKALSDPTRFKIIELLLRNDFCVGALSNRLNITEAAISQHLKVLREAGLIWGEKRGYFTHYSVKQEVFKELSEEFSNLYELCIEKNKTCNNSCHKKC</sequence>
<dbReference type="NCBIfam" id="NF033788">
    <property type="entry name" value="HTH_metalloreg"/>
    <property type="match status" value="1"/>
</dbReference>
<dbReference type="SUPFAM" id="SSF46785">
    <property type="entry name" value="Winged helix' DNA-binding domain"/>
    <property type="match status" value="1"/>
</dbReference>
<keyword evidence="6" id="KW-1185">Reference proteome</keyword>
<dbReference type="PROSITE" id="PS50987">
    <property type="entry name" value="HTH_ARSR_2"/>
    <property type="match status" value="1"/>
</dbReference>
<dbReference type="InterPro" id="IPR051081">
    <property type="entry name" value="HTH_MetalResp_TranReg"/>
</dbReference>
<protein>
    <recommendedName>
        <fullName evidence="4">HTH arsR-type domain-containing protein</fullName>
    </recommendedName>
</protein>
<feature type="domain" description="HTH arsR-type" evidence="4">
    <location>
        <begin position="1"/>
        <end position="97"/>
    </location>
</feature>
<dbReference type="PRINTS" id="PR00778">
    <property type="entry name" value="HTHARSR"/>
</dbReference>
<dbReference type="OrthoDB" id="9798835at2"/>
<keyword evidence="3" id="KW-0804">Transcription</keyword>
<dbReference type="PANTHER" id="PTHR33154:SF33">
    <property type="entry name" value="TRANSCRIPTIONAL REPRESSOR SDPR"/>
    <property type="match status" value="1"/>
</dbReference>
<dbReference type="AlphaFoldDB" id="A0A226BYA3"/>
<reference evidence="5 6" key="1">
    <citation type="submission" date="2017-06" db="EMBL/GenBank/DDBJ databases">
        <title>Draft Genome Sequence of Natranaerobius trueperi halophilic, alkalithermophilic bacteria from soda lakes.</title>
        <authorList>
            <person name="Zhao B."/>
        </authorList>
    </citation>
    <scope>NUCLEOTIDE SEQUENCE [LARGE SCALE GENOMIC DNA]</scope>
    <source>
        <strain evidence="5 6">DSM 18760</strain>
    </source>
</reference>
<dbReference type="Pfam" id="PF01022">
    <property type="entry name" value="HTH_5"/>
    <property type="match status" value="1"/>
</dbReference>
<keyword evidence="2" id="KW-0238">DNA-binding</keyword>
<dbReference type="InterPro" id="IPR001845">
    <property type="entry name" value="HTH_ArsR_DNA-bd_dom"/>
</dbReference>
<dbReference type="PANTHER" id="PTHR33154">
    <property type="entry name" value="TRANSCRIPTIONAL REGULATOR, ARSR FAMILY"/>
    <property type="match status" value="1"/>
</dbReference>
<gene>
    <name evidence="5" type="ORF">CDO51_09250</name>
</gene>
<dbReference type="CDD" id="cd00090">
    <property type="entry name" value="HTH_ARSR"/>
    <property type="match status" value="1"/>
</dbReference>
<name>A0A226BYA3_9FIRM</name>
<evidence type="ECO:0000313" key="5">
    <source>
        <dbReference type="EMBL" id="OWZ83314.1"/>
    </source>
</evidence>
<dbReference type="GO" id="GO:0003677">
    <property type="term" value="F:DNA binding"/>
    <property type="evidence" value="ECO:0007669"/>
    <property type="project" value="UniProtKB-KW"/>
</dbReference>
<evidence type="ECO:0000256" key="2">
    <source>
        <dbReference type="ARBA" id="ARBA00023125"/>
    </source>
</evidence>
<dbReference type="InterPro" id="IPR036390">
    <property type="entry name" value="WH_DNA-bd_sf"/>
</dbReference>
<evidence type="ECO:0000259" key="4">
    <source>
        <dbReference type="PROSITE" id="PS50987"/>
    </source>
</evidence>
<evidence type="ECO:0000313" key="6">
    <source>
        <dbReference type="Proteomes" id="UP000214588"/>
    </source>
</evidence>
<dbReference type="SMART" id="SM00418">
    <property type="entry name" value="HTH_ARSR"/>
    <property type="match status" value="1"/>
</dbReference>
<dbReference type="RefSeq" id="WP_089023986.1">
    <property type="nucleotide sequence ID" value="NZ_NIQC01000021.1"/>
</dbReference>
<comment type="caution">
    <text evidence="5">The sequence shown here is derived from an EMBL/GenBank/DDBJ whole genome shotgun (WGS) entry which is preliminary data.</text>
</comment>
<dbReference type="Gene3D" id="1.10.10.10">
    <property type="entry name" value="Winged helix-like DNA-binding domain superfamily/Winged helix DNA-binding domain"/>
    <property type="match status" value="1"/>
</dbReference>
<proteinExistence type="predicted"/>
<dbReference type="InterPro" id="IPR036388">
    <property type="entry name" value="WH-like_DNA-bd_sf"/>
</dbReference>
<dbReference type="GO" id="GO:0003700">
    <property type="term" value="F:DNA-binding transcription factor activity"/>
    <property type="evidence" value="ECO:0007669"/>
    <property type="project" value="InterPro"/>
</dbReference>
<dbReference type="Proteomes" id="UP000214588">
    <property type="component" value="Unassembled WGS sequence"/>
</dbReference>
<dbReference type="InterPro" id="IPR011991">
    <property type="entry name" value="ArsR-like_HTH"/>
</dbReference>
<organism evidence="5 6">
    <name type="scientific">Natranaerobius trueperi</name>
    <dbReference type="NCBI Taxonomy" id="759412"/>
    <lineage>
        <taxon>Bacteria</taxon>
        <taxon>Bacillati</taxon>
        <taxon>Bacillota</taxon>
        <taxon>Clostridia</taxon>
        <taxon>Natranaerobiales</taxon>
        <taxon>Natranaerobiaceae</taxon>
        <taxon>Natranaerobius</taxon>
    </lineage>
</organism>
<evidence type="ECO:0000256" key="3">
    <source>
        <dbReference type="ARBA" id="ARBA00023163"/>
    </source>
</evidence>
<dbReference type="EMBL" id="NIQC01000021">
    <property type="protein sequence ID" value="OWZ83314.1"/>
    <property type="molecule type" value="Genomic_DNA"/>
</dbReference>
<keyword evidence="1" id="KW-0805">Transcription regulation</keyword>